<dbReference type="EMBL" id="AFOY02000015">
    <property type="protein sequence ID" value="EXF94090.1"/>
    <property type="molecule type" value="Genomic_DNA"/>
</dbReference>
<organism evidence="1 2">
    <name type="scientific">Pseudomonas fluorescens HK44</name>
    <dbReference type="NCBI Taxonomy" id="1042209"/>
    <lineage>
        <taxon>Bacteria</taxon>
        <taxon>Pseudomonadati</taxon>
        <taxon>Pseudomonadota</taxon>
        <taxon>Gammaproteobacteria</taxon>
        <taxon>Pseudomonadales</taxon>
        <taxon>Pseudomonadaceae</taxon>
        <taxon>Pseudomonas</taxon>
    </lineage>
</organism>
<gene>
    <name evidence="1" type="ORF">HK44_004900</name>
</gene>
<sequence>MENALQHIELSQAKKKTIILDGQLNDIAKKISNLIGSLEKYGAVPEIDAQITALITERKKLENEKLYLAIDDPDNTTSYEDAWDYQYELIEDDPMRLNALLQTVNYQLKCHANRSILANTTGNQFSKCTYLNYDRKKQAYRIQANGNIHHIANRDGTLTKRRLELFKEMLQAQRDGTTAYKEIKTSPVELEILEFLAEIDD</sequence>
<evidence type="ECO:0000313" key="1">
    <source>
        <dbReference type="EMBL" id="EXF94090.1"/>
    </source>
</evidence>
<protein>
    <submittedName>
        <fullName evidence="1">Uncharacterized protein</fullName>
    </submittedName>
</protein>
<dbReference type="HOGENOM" id="CLU_1359417_0_0_6"/>
<reference evidence="1 2" key="1">
    <citation type="journal article" date="2011" name="J. Bacteriol.">
        <title>Draft genome sequence of the polycyclic aromatic hydrocarbon-degrading, genetically engineered bioluminescent bioreporter Pseudomonas fluorescens HK44.</title>
        <authorList>
            <person name="Chauhan A."/>
            <person name="Layton A.C."/>
            <person name="Williams D.E."/>
            <person name="Smartt A.E."/>
            <person name="Ripp S."/>
            <person name="Karpinets T.V."/>
            <person name="Brown S.D."/>
            <person name="Sayler G.S."/>
        </authorList>
    </citation>
    <scope>NUCLEOTIDE SEQUENCE [LARGE SCALE GENOMIC DNA]</scope>
    <source>
        <strain evidence="1 2">HK44</strain>
    </source>
</reference>
<accession>A0A010SMA4</accession>
<dbReference type="PATRIC" id="fig|1042209.11.peg.3341"/>
<evidence type="ECO:0000313" key="2">
    <source>
        <dbReference type="Proteomes" id="UP000022611"/>
    </source>
</evidence>
<name>A0A010SMA4_PSEFL</name>
<dbReference type="Proteomes" id="UP000022611">
    <property type="component" value="Unassembled WGS sequence"/>
</dbReference>
<dbReference type="AlphaFoldDB" id="A0A010SMA4"/>
<proteinExistence type="predicted"/>
<comment type="caution">
    <text evidence="1">The sequence shown here is derived from an EMBL/GenBank/DDBJ whole genome shotgun (WGS) entry which is preliminary data.</text>
</comment>